<protein>
    <submittedName>
        <fullName evidence="4">DLGP5 protein</fullName>
    </submittedName>
</protein>
<evidence type="ECO:0000313" key="4">
    <source>
        <dbReference type="EMBL" id="NXY58656.1"/>
    </source>
</evidence>
<dbReference type="GO" id="GO:0008017">
    <property type="term" value="F:microtubule binding"/>
    <property type="evidence" value="ECO:0007669"/>
    <property type="project" value="TreeGrafter"/>
</dbReference>
<feature type="region of interest" description="Disordered" evidence="3">
    <location>
        <begin position="243"/>
        <end position="327"/>
    </location>
</feature>
<reference evidence="4 5" key="1">
    <citation type="submission" date="2019-09" db="EMBL/GenBank/DDBJ databases">
        <title>Bird 10,000 Genomes (B10K) Project - Family phase.</title>
        <authorList>
            <person name="Zhang G."/>
        </authorList>
    </citation>
    <scope>NUCLEOTIDE SEQUENCE [LARGE SCALE GENOMIC DNA]</scope>
    <source>
        <strain evidence="4">B10K-OTA-212792</strain>
        <tissue evidence="4">Blood</tissue>
    </source>
</reference>
<evidence type="ECO:0000313" key="5">
    <source>
        <dbReference type="Proteomes" id="UP000576729"/>
    </source>
</evidence>
<keyword evidence="5" id="KW-1185">Reference proteome</keyword>
<dbReference type="GO" id="GO:0051382">
    <property type="term" value="P:kinetochore assembly"/>
    <property type="evidence" value="ECO:0007669"/>
    <property type="project" value="TreeGrafter"/>
</dbReference>
<feature type="non-terminal residue" evidence="4">
    <location>
        <position position="1"/>
    </location>
</feature>
<feature type="compositionally biased region" description="Basic and acidic residues" evidence="3">
    <location>
        <begin position="266"/>
        <end position="281"/>
    </location>
</feature>
<feature type="compositionally biased region" description="Basic and acidic residues" evidence="3">
    <location>
        <begin position="408"/>
        <end position="417"/>
    </location>
</feature>
<dbReference type="GO" id="GO:0007059">
    <property type="term" value="P:chromosome segregation"/>
    <property type="evidence" value="ECO:0007669"/>
    <property type="project" value="TreeGrafter"/>
</dbReference>
<sequence>MAATSQFASRYKKDLSTEALRTKVARRKSILQKENRHKLFEKGRQFGLADVNVQLSKERGISELKETRELCSQENSSVKQKQATNAATKRMNERREMLQRYKEEKELRKLQEQREKARKGVFKVGLYRPAAPGFLALAAEEPAVAKPREKAAPAFSGRITRSKAKIQEGKTMIPTLIPTVSKSSTASAHGQGTCSAQAGHKQMSTVKVAEKGKVLQTAAQAAPNVRVTRAAASAARQVLKPTAAAATAGNQSQRKTANVGKQKKAVKPDPTKVISSKHEVETNAGVDPGVKSSAADSKHSMPVELQQEQTSVENNNSSPRRPRTRSFAPQNFVFQPLSGLATYTVTPMSPSRANAFLTPSAVWNFSKSPIKIFEKSIETKAQKPNLKSQTSPAVKGIQEQRMTTSPKEAGEADERTLTQRSNKTTPISTALAVKTDDTRQQEHDVPYFRNILRTETERLLSQCLQWEGNLELDIPEDAKDLIRTTVGQTRLLIGERFKQFEGLVDNCEFKRGEKETTCTDLDGFWDMVNFQIEDVNKKFDNLKKLQDNEWQPLDVPRKAVVKKKAVPSGVPKPKLEAAARTAARNRLASVKAAMRDKMKQGGAAEGAHQERLPEAEKVVFEAGFFRIESPVKNFSGLLPRTPGKLANPRSSIRSLLLNVPSPLRDPEDATAKQTPSGLRGSHPAQSLKMDQLPTENTPPLDKLPDGLEQSISVAAEEICLVAGTEGGNKVLGNSSSESKAVDGMEEMELSAAEQGQDIVMCSPEKEANFAQSGEPQTHQTDVSCSDLTPIDRNPFDMPMLDAELPFTPVKTKAQKFAAAEIFSDLIVFSPVGPSGDQ</sequence>
<feature type="region of interest" description="Disordered" evidence="3">
    <location>
        <begin position="382"/>
        <end position="422"/>
    </location>
</feature>
<dbReference type="GO" id="GO:0031616">
    <property type="term" value="C:spindle pole centrosome"/>
    <property type="evidence" value="ECO:0007669"/>
    <property type="project" value="TreeGrafter"/>
</dbReference>
<gene>
    <name evidence="4" type="primary">Dlgap5</name>
    <name evidence="4" type="ORF">CALWIL_R04000</name>
</gene>
<comment type="caution">
    <text evidence="4">The sequence shown here is derived from an EMBL/GenBank/DDBJ whole genome shotgun (WGS) entry which is preliminary data.</text>
</comment>
<feature type="region of interest" description="Disordered" evidence="3">
    <location>
        <begin position="659"/>
        <end position="699"/>
    </location>
</feature>
<evidence type="ECO:0000256" key="1">
    <source>
        <dbReference type="ARBA" id="ARBA00008839"/>
    </source>
</evidence>
<feature type="non-terminal residue" evidence="4">
    <location>
        <position position="837"/>
    </location>
</feature>
<comment type="similarity">
    <text evidence="1">Belongs to the SAPAP family.</text>
</comment>
<dbReference type="GO" id="GO:0005737">
    <property type="term" value="C:cytoplasm"/>
    <property type="evidence" value="ECO:0007669"/>
    <property type="project" value="TreeGrafter"/>
</dbReference>
<feature type="coiled-coil region" evidence="2">
    <location>
        <begin position="84"/>
        <end position="120"/>
    </location>
</feature>
<evidence type="ECO:0000256" key="2">
    <source>
        <dbReference type="SAM" id="Coils"/>
    </source>
</evidence>
<dbReference type="InterPro" id="IPR005026">
    <property type="entry name" value="SAPAP"/>
</dbReference>
<dbReference type="GO" id="GO:0007052">
    <property type="term" value="P:mitotic spindle organization"/>
    <property type="evidence" value="ECO:0007669"/>
    <property type="project" value="TreeGrafter"/>
</dbReference>
<dbReference type="PANTHER" id="PTHR12353:SF1">
    <property type="entry name" value="DISKS LARGE-ASSOCIATED PROTEIN 5"/>
    <property type="match status" value="1"/>
</dbReference>
<dbReference type="PANTHER" id="PTHR12353">
    <property type="entry name" value="DISKS LARGE-ASSOCIATED PROTEIN DAP SAP90/PSD-95-ASSOCIATED PROTEIN"/>
    <property type="match status" value="1"/>
</dbReference>
<organism evidence="4 5">
    <name type="scientific">Callaeas wilsoni</name>
    <name type="common">North Island kokako</name>
    <dbReference type="NCBI Taxonomy" id="1347786"/>
    <lineage>
        <taxon>Eukaryota</taxon>
        <taxon>Metazoa</taxon>
        <taxon>Chordata</taxon>
        <taxon>Craniata</taxon>
        <taxon>Vertebrata</taxon>
        <taxon>Euteleostomi</taxon>
        <taxon>Archelosauria</taxon>
        <taxon>Archosauria</taxon>
        <taxon>Dinosauria</taxon>
        <taxon>Saurischia</taxon>
        <taxon>Theropoda</taxon>
        <taxon>Coelurosauria</taxon>
        <taxon>Aves</taxon>
        <taxon>Neognathae</taxon>
        <taxon>Neoaves</taxon>
        <taxon>Telluraves</taxon>
        <taxon>Australaves</taxon>
        <taxon>Passeriformes</taxon>
        <taxon>Corvoidea</taxon>
        <taxon>Callaeidae</taxon>
        <taxon>Callaeas</taxon>
    </lineage>
</organism>
<accession>A0A7L4L0B5</accession>
<evidence type="ECO:0000256" key="3">
    <source>
        <dbReference type="SAM" id="MobiDB-lite"/>
    </source>
</evidence>
<keyword evidence="2" id="KW-0175">Coiled coil</keyword>
<dbReference type="Proteomes" id="UP000576729">
    <property type="component" value="Unassembled WGS sequence"/>
</dbReference>
<dbReference type="EMBL" id="VWPU01009488">
    <property type="protein sequence ID" value="NXY58656.1"/>
    <property type="molecule type" value="Genomic_DNA"/>
</dbReference>
<dbReference type="GO" id="GO:0023052">
    <property type="term" value="P:signaling"/>
    <property type="evidence" value="ECO:0007669"/>
    <property type="project" value="InterPro"/>
</dbReference>
<dbReference type="Pfam" id="PF03359">
    <property type="entry name" value="GKAP"/>
    <property type="match status" value="1"/>
</dbReference>
<name>A0A7L4L0B5_9CORV</name>
<dbReference type="GO" id="GO:0051642">
    <property type="term" value="P:centrosome localization"/>
    <property type="evidence" value="ECO:0007669"/>
    <property type="project" value="TreeGrafter"/>
</dbReference>
<dbReference type="AlphaFoldDB" id="A0A7L4L0B5"/>
<dbReference type="GO" id="GO:0005634">
    <property type="term" value="C:nucleus"/>
    <property type="evidence" value="ECO:0007669"/>
    <property type="project" value="TreeGrafter"/>
</dbReference>
<proteinExistence type="inferred from homology"/>
<dbReference type="GO" id="GO:0007346">
    <property type="term" value="P:regulation of mitotic cell cycle"/>
    <property type="evidence" value="ECO:0007669"/>
    <property type="project" value="TreeGrafter"/>
</dbReference>